<name>A0A5B8S0K3_9SPHN</name>
<gene>
    <name evidence="1" type="ORF">FRF71_02510</name>
</gene>
<dbReference type="AlphaFoldDB" id="A0A5B8S0K3"/>
<dbReference type="EMBL" id="CP042345">
    <property type="protein sequence ID" value="QEA15099.1"/>
    <property type="molecule type" value="Genomic_DNA"/>
</dbReference>
<dbReference type="OrthoDB" id="7594270at2"/>
<accession>A0A5B8S0K3</accession>
<sequence length="325" mass="34344">MLIRPELMALRADDTPQRLIQRRLVDQSNAWRQTGQGAQVEAELLRLASGAALADLPLLAALFTAGDPAAAGLVGGVAAWLLTELAKAPLGQVPLRHQYDRTLATLVLARSHGASLAIQAIDGAGLALKPPAQSVSFAANENWEHMLAGSALIERVQITGRTQAGVAMRREQLTFAAGEVTQRSGREVAQIYRQVSGIAVLLRLQRSDGSGAASCEYALEDGRLLHQAAGTPRDSRLELTASLLGRMARRDAAPLLAAMAEEAGSPHLRWQALRECLGLDSAIGFAALSAIARRSEDPLAVPAGALRAQLLEAYPQLAEVSACPA</sequence>
<dbReference type="KEGG" id="ngf:FRF71_02510"/>
<reference evidence="1 2" key="1">
    <citation type="journal article" date="2013" name="J. Microbiol. Biotechnol.">
        <title>Novosphingobium ginsenosidimutans sp. nov., with the ability to convert ginsenoside.</title>
        <authorList>
            <person name="Kim J.K."/>
            <person name="He D."/>
            <person name="Liu Q.M."/>
            <person name="Park H.Y."/>
            <person name="Jung M.S."/>
            <person name="Yoon M.H."/>
            <person name="Kim S.C."/>
            <person name="Im W.T."/>
        </authorList>
    </citation>
    <scope>NUCLEOTIDE SEQUENCE [LARGE SCALE GENOMIC DNA]</scope>
    <source>
        <strain evidence="1 2">FW-6</strain>
    </source>
</reference>
<dbReference type="RefSeq" id="WP_147089080.1">
    <property type="nucleotide sequence ID" value="NZ_BAABJD010000002.1"/>
</dbReference>
<organism evidence="1 2">
    <name type="scientific">Novosphingobium ginsenosidimutans</name>
    <dbReference type="NCBI Taxonomy" id="1176536"/>
    <lineage>
        <taxon>Bacteria</taxon>
        <taxon>Pseudomonadati</taxon>
        <taxon>Pseudomonadota</taxon>
        <taxon>Alphaproteobacteria</taxon>
        <taxon>Sphingomonadales</taxon>
        <taxon>Sphingomonadaceae</taxon>
        <taxon>Novosphingobium</taxon>
    </lineage>
</organism>
<evidence type="ECO:0000313" key="1">
    <source>
        <dbReference type="EMBL" id="QEA15099.1"/>
    </source>
</evidence>
<keyword evidence="2" id="KW-1185">Reference proteome</keyword>
<dbReference type="Proteomes" id="UP000321172">
    <property type="component" value="Chromosome"/>
</dbReference>
<proteinExistence type="predicted"/>
<protein>
    <submittedName>
        <fullName evidence="1">NAD-glutamate dehydrogenase</fullName>
    </submittedName>
</protein>
<evidence type="ECO:0000313" key="2">
    <source>
        <dbReference type="Proteomes" id="UP000321172"/>
    </source>
</evidence>